<dbReference type="PANTHER" id="PTHR11659">
    <property type="entry name" value="GLUTAMYL-TRNA GLN AMIDOTRANSFERASE SUBUNIT B MITOCHONDRIAL AND PROKARYOTIC PET112-RELATED"/>
    <property type="match status" value="1"/>
</dbReference>
<keyword evidence="13" id="KW-0808">Transferase</keyword>
<proteinExistence type="inferred from homology"/>
<dbReference type="InterPro" id="IPR017959">
    <property type="entry name" value="Asn/Gln-tRNA_amidoTrfase_suB/E"/>
</dbReference>
<comment type="similarity">
    <text evidence="1 11">Belongs to the GatB/GatE family. GatB subfamily.</text>
</comment>
<dbReference type="EMBL" id="JXMW01000001">
    <property type="protein sequence ID" value="OQD59786.1"/>
    <property type="molecule type" value="Genomic_DNA"/>
</dbReference>
<dbReference type="PROSITE" id="PS01234">
    <property type="entry name" value="GATB"/>
    <property type="match status" value="1"/>
</dbReference>
<evidence type="ECO:0000256" key="4">
    <source>
        <dbReference type="ARBA" id="ARBA00022598"/>
    </source>
</evidence>
<dbReference type="Proteomes" id="UP000191661">
    <property type="component" value="Unassembled WGS sequence"/>
</dbReference>
<comment type="catalytic activity">
    <reaction evidence="10 11">
        <text>L-glutamyl-tRNA(Gln) + L-glutamine + ATP + H2O = L-glutaminyl-tRNA(Gln) + L-glutamate + ADP + phosphate + H(+)</text>
        <dbReference type="Rhea" id="RHEA:17521"/>
        <dbReference type="Rhea" id="RHEA-COMP:9681"/>
        <dbReference type="Rhea" id="RHEA-COMP:9684"/>
        <dbReference type="ChEBI" id="CHEBI:15377"/>
        <dbReference type="ChEBI" id="CHEBI:15378"/>
        <dbReference type="ChEBI" id="CHEBI:29985"/>
        <dbReference type="ChEBI" id="CHEBI:30616"/>
        <dbReference type="ChEBI" id="CHEBI:43474"/>
        <dbReference type="ChEBI" id="CHEBI:58359"/>
        <dbReference type="ChEBI" id="CHEBI:78520"/>
        <dbReference type="ChEBI" id="CHEBI:78521"/>
        <dbReference type="ChEBI" id="CHEBI:456216"/>
    </reaction>
</comment>
<keyword evidence="4 11" id="KW-0436">Ligase</keyword>
<evidence type="ECO:0000256" key="10">
    <source>
        <dbReference type="ARBA" id="ARBA00047913"/>
    </source>
</evidence>
<dbReference type="HAMAP" id="MF_00121">
    <property type="entry name" value="GatB"/>
    <property type="match status" value="1"/>
</dbReference>
<evidence type="ECO:0000256" key="9">
    <source>
        <dbReference type="ARBA" id="ARBA00047380"/>
    </source>
</evidence>
<accession>A0A1V6N5N8</accession>
<dbReference type="Pfam" id="PF02934">
    <property type="entry name" value="GatB_N"/>
    <property type="match status" value="1"/>
</dbReference>
<dbReference type="InterPro" id="IPR004413">
    <property type="entry name" value="GatB"/>
</dbReference>
<evidence type="ECO:0000256" key="3">
    <source>
        <dbReference type="ARBA" id="ARBA00016923"/>
    </source>
</evidence>
<evidence type="ECO:0000259" key="12">
    <source>
        <dbReference type="SMART" id="SM00845"/>
    </source>
</evidence>
<evidence type="ECO:0000256" key="5">
    <source>
        <dbReference type="ARBA" id="ARBA00022741"/>
    </source>
</evidence>
<gene>
    <name evidence="11" type="primary">gatB</name>
    <name evidence="13" type="ORF">MBBAR_1c01900</name>
</gene>
<dbReference type="OrthoDB" id="52755at2157"/>
<comment type="subunit">
    <text evidence="2 11">Heterotrimer of A, B and C subunits.</text>
</comment>
<dbReference type="EC" id="6.3.5.-" evidence="11"/>
<dbReference type="GO" id="GO:0006412">
    <property type="term" value="P:translation"/>
    <property type="evidence" value="ECO:0007669"/>
    <property type="project" value="UniProtKB-UniRule"/>
</dbReference>
<evidence type="ECO:0000256" key="6">
    <source>
        <dbReference type="ARBA" id="ARBA00022840"/>
    </source>
</evidence>
<comment type="caution">
    <text evidence="13">The sequence shown here is derived from an EMBL/GenBank/DDBJ whole genome shotgun (WGS) entry which is preliminary data.</text>
</comment>
<evidence type="ECO:0000313" key="13">
    <source>
        <dbReference type="EMBL" id="OQD59786.1"/>
    </source>
</evidence>
<evidence type="ECO:0000313" key="14">
    <source>
        <dbReference type="Proteomes" id="UP000191661"/>
    </source>
</evidence>
<dbReference type="SMART" id="SM00845">
    <property type="entry name" value="GatB_Yqey"/>
    <property type="match status" value="1"/>
</dbReference>
<dbReference type="InterPro" id="IPR006075">
    <property type="entry name" value="Asn/Gln-tRNA_Trfase_suB/E_cat"/>
</dbReference>
<sequence length="450" mass="50961">MKCGLEIHVQLKTDSKLFCDCPTNYKDASANTNICPVCLNQPGAKPYPTNEKALENALTIALMLNCKIDQSITYFMRKHYDYPDLPSGYQRTSVPIGYEGDLNGIRIREIHMEEDPGQFKPDFGIVDFNRSGIPLVEIVTEPDMHSPEEAREFLKELIRVLNYSECARGEGTMRADVNISLEGGNRAEIKNINSIKGAYKALKFEMIRQKNLIKRGVEVKQETRAFLESQMITVGMRTKEDADDYRFIPDPDLPPIKIQSNQLEEVAESMPEAPHHKVNRFMEQYKIDEETAKTLTSELELANAYEEVAKSIDPKFSAMWMRDELKRVLTYNKLEFADSEISPNNIIDLLKLLKDKEITTKAGQRIVEQMPKNKKPPKEIAENLGLIGVVKEDEVINAAKKAIEENSEAVEDYKAGKGASLNFLVGQVMRLTRGKADPGETVKILKELLK</sequence>
<dbReference type="GO" id="GO:0070681">
    <property type="term" value="P:glutaminyl-tRNAGln biosynthesis via transamidation"/>
    <property type="evidence" value="ECO:0007669"/>
    <property type="project" value="TreeGrafter"/>
</dbReference>
<protein>
    <recommendedName>
        <fullName evidence="3 11">Aspartyl/glutamyl-tRNA(Asn/Gln) amidotransferase subunit B</fullName>
        <shortName evidence="11">Asp/Glu-ADT subunit B</shortName>
        <ecNumber evidence="11">6.3.5.-</ecNumber>
    </recommendedName>
</protein>
<feature type="domain" description="Asn/Gln amidotransferase" evidence="12">
    <location>
        <begin position="303"/>
        <end position="449"/>
    </location>
</feature>
<dbReference type="GO" id="GO:0005524">
    <property type="term" value="F:ATP binding"/>
    <property type="evidence" value="ECO:0007669"/>
    <property type="project" value="UniProtKB-KW"/>
</dbReference>
<comment type="function">
    <text evidence="8 11">Allows the formation of correctly charged Asn-tRNA(Asn) or Gln-tRNA(Gln) through the transamidation of misacylated Asp-tRNA(Asn) or Glu-tRNA(Gln) in organisms which lack either or both of asparaginyl-tRNA or glutaminyl-tRNA synthetases. The reaction takes place in the presence of glutamine and ATP through an activated phospho-Asp-tRNA(Asn) or phospho-Glu-tRNA(Gln).</text>
</comment>
<dbReference type="GO" id="GO:0050566">
    <property type="term" value="F:asparaginyl-tRNA synthase (glutamine-hydrolyzing) activity"/>
    <property type="evidence" value="ECO:0007669"/>
    <property type="project" value="RHEA"/>
</dbReference>
<dbReference type="InterPro" id="IPR017958">
    <property type="entry name" value="Gln-tRNA_amidoTrfase_suB_CS"/>
</dbReference>
<dbReference type="RefSeq" id="WP_080459410.1">
    <property type="nucleotide sequence ID" value="NZ_JXMW01000001.1"/>
</dbReference>
<dbReference type="AlphaFoldDB" id="A0A1V6N5N8"/>
<dbReference type="InterPro" id="IPR018027">
    <property type="entry name" value="Asn/Gln_amidotransferase"/>
</dbReference>
<dbReference type="SUPFAM" id="SSF55931">
    <property type="entry name" value="Glutamine synthetase/guanido kinase"/>
    <property type="match status" value="1"/>
</dbReference>
<keyword evidence="6 11" id="KW-0067">ATP-binding</keyword>
<dbReference type="InterPro" id="IPR003789">
    <property type="entry name" value="Asn/Gln_tRNA_amidoTrase-B-like"/>
</dbReference>
<evidence type="ECO:0000256" key="1">
    <source>
        <dbReference type="ARBA" id="ARBA00005306"/>
    </source>
</evidence>
<evidence type="ECO:0000256" key="2">
    <source>
        <dbReference type="ARBA" id="ARBA00011123"/>
    </source>
</evidence>
<name>A0A1V6N5N8_METAZ</name>
<reference evidence="13 14" key="1">
    <citation type="submission" date="2014-12" db="EMBL/GenBank/DDBJ databases">
        <title>Genome sequence of Methanobrevibacter arboriphilicus DH1, DSM1125.</title>
        <authorList>
            <person name="Poehlein A."/>
            <person name="Thauer R.K."/>
            <person name="Seedorf H."/>
            <person name="Daniel R."/>
        </authorList>
    </citation>
    <scope>NUCLEOTIDE SEQUENCE [LARGE SCALE GENOMIC DNA]</scope>
    <source>
        <strain evidence="13 14">DH1</strain>
    </source>
</reference>
<dbReference type="InterPro" id="IPR042114">
    <property type="entry name" value="GatB_C_1"/>
</dbReference>
<dbReference type="Pfam" id="PF02637">
    <property type="entry name" value="GatB_Yqey"/>
    <property type="match status" value="1"/>
</dbReference>
<dbReference type="NCBIfam" id="NF004012">
    <property type="entry name" value="PRK05477.1-2"/>
    <property type="match status" value="1"/>
</dbReference>
<dbReference type="GO" id="GO:0016740">
    <property type="term" value="F:transferase activity"/>
    <property type="evidence" value="ECO:0007669"/>
    <property type="project" value="UniProtKB-KW"/>
</dbReference>
<keyword evidence="5 11" id="KW-0547">Nucleotide-binding</keyword>
<dbReference type="InterPro" id="IPR014746">
    <property type="entry name" value="Gln_synth/guanido_kin_cat_dom"/>
</dbReference>
<keyword evidence="7 11" id="KW-0648">Protein biosynthesis</keyword>
<keyword evidence="14" id="KW-1185">Reference proteome</keyword>
<comment type="catalytic activity">
    <reaction evidence="9 11">
        <text>L-aspartyl-tRNA(Asn) + L-glutamine + ATP + H2O = L-asparaginyl-tRNA(Asn) + L-glutamate + ADP + phosphate + 2 H(+)</text>
        <dbReference type="Rhea" id="RHEA:14513"/>
        <dbReference type="Rhea" id="RHEA-COMP:9674"/>
        <dbReference type="Rhea" id="RHEA-COMP:9677"/>
        <dbReference type="ChEBI" id="CHEBI:15377"/>
        <dbReference type="ChEBI" id="CHEBI:15378"/>
        <dbReference type="ChEBI" id="CHEBI:29985"/>
        <dbReference type="ChEBI" id="CHEBI:30616"/>
        <dbReference type="ChEBI" id="CHEBI:43474"/>
        <dbReference type="ChEBI" id="CHEBI:58359"/>
        <dbReference type="ChEBI" id="CHEBI:78515"/>
        <dbReference type="ChEBI" id="CHEBI:78516"/>
        <dbReference type="ChEBI" id="CHEBI:456216"/>
    </reaction>
</comment>
<organism evidence="13 14">
    <name type="scientific">Methanobrevibacter arboriphilus JCM 13429 = DSM 1125</name>
    <dbReference type="NCBI Taxonomy" id="1300164"/>
    <lineage>
        <taxon>Archaea</taxon>
        <taxon>Methanobacteriati</taxon>
        <taxon>Methanobacteriota</taxon>
        <taxon>Methanomada group</taxon>
        <taxon>Methanobacteria</taxon>
        <taxon>Methanobacteriales</taxon>
        <taxon>Methanobacteriaceae</taxon>
        <taxon>Methanobrevibacter</taxon>
    </lineage>
</organism>
<dbReference type="FunFam" id="1.10.10.410:FF:000001">
    <property type="entry name" value="Aspartyl/glutamyl-tRNA(Asn/Gln) amidotransferase subunit B"/>
    <property type="match status" value="1"/>
</dbReference>
<dbReference type="Gene3D" id="1.10.150.380">
    <property type="entry name" value="GatB domain, N-terminal subdomain"/>
    <property type="match status" value="1"/>
</dbReference>
<evidence type="ECO:0000256" key="11">
    <source>
        <dbReference type="HAMAP-Rule" id="MF_00121"/>
    </source>
</evidence>
<dbReference type="GO" id="GO:0050567">
    <property type="term" value="F:glutaminyl-tRNA synthase (glutamine-hydrolyzing) activity"/>
    <property type="evidence" value="ECO:0007669"/>
    <property type="project" value="UniProtKB-UniRule"/>
</dbReference>
<evidence type="ECO:0000256" key="8">
    <source>
        <dbReference type="ARBA" id="ARBA00024799"/>
    </source>
</evidence>
<dbReference type="SUPFAM" id="SSF89095">
    <property type="entry name" value="GatB/YqeY motif"/>
    <property type="match status" value="1"/>
</dbReference>
<evidence type="ECO:0000256" key="7">
    <source>
        <dbReference type="ARBA" id="ARBA00022917"/>
    </source>
</evidence>
<dbReference type="Gene3D" id="1.10.10.410">
    <property type="match status" value="1"/>
</dbReference>
<dbReference type="InterPro" id="IPR023168">
    <property type="entry name" value="GatB_Yqey_C_2"/>
</dbReference>
<dbReference type="PANTHER" id="PTHR11659:SF0">
    <property type="entry name" value="GLUTAMYL-TRNA(GLN) AMIDOTRANSFERASE SUBUNIT B, MITOCHONDRIAL"/>
    <property type="match status" value="1"/>
</dbReference>
<dbReference type="NCBIfam" id="TIGR00133">
    <property type="entry name" value="gatB"/>
    <property type="match status" value="1"/>
</dbReference>